<name>A0AAW5IJN2_9BACT</name>
<comment type="caution">
    <text evidence="1">The sequence shown here is derived from an EMBL/GenBank/DDBJ whole genome shotgun (WGS) entry which is preliminary data.</text>
</comment>
<proteinExistence type="predicted"/>
<gene>
    <name evidence="1" type="ORF">NNC64_11815</name>
</gene>
<reference evidence="1" key="1">
    <citation type="submission" date="2022-07" db="EMBL/GenBank/DDBJ databases">
        <title>Prevotella copri.</title>
        <authorList>
            <person name="Yang C."/>
        </authorList>
    </citation>
    <scope>NUCLEOTIDE SEQUENCE</scope>
    <source>
        <strain evidence="1">HF2107</strain>
    </source>
</reference>
<dbReference type="AlphaFoldDB" id="A0AAW5IJN2"/>
<dbReference type="Proteomes" id="UP001205531">
    <property type="component" value="Unassembled WGS sequence"/>
</dbReference>
<dbReference type="EMBL" id="JANDWZ010000029">
    <property type="protein sequence ID" value="MCP9565229.1"/>
    <property type="molecule type" value="Genomic_DNA"/>
</dbReference>
<sequence>MALFVNGGKNVVQVTAYNRAITAIYKGAVKVWEAVRSCFGSGFWNPSKPWMQSEGWRENKKY</sequence>
<evidence type="ECO:0000313" key="2">
    <source>
        <dbReference type="Proteomes" id="UP001205531"/>
    </source>
</evidence>
<protein>
    <submittedName>
        <fullName evidence="1">MFS transporter</fullName>
    </submittedName>
</protein>
<accession>A0AAW5IJN2</accession>
<evidence type="ECO:0000313" key="1">
    <source>
        <dbReference type="EMBL" id="MCP9565229.1"/>
    </source>
</evidence>
<dbReference type="RefSeq" id="WP_254953277.1">
    <property type="nucleotide sequence ID" value="NZ_JANDWY010000025.1"/>
</dbReference>
<organism evidence="1 2">
    <name type="scientific">Segatella copri</name>
    <dbReference type="NCBI Taxonomy" id="165179"/>
    <lineage>
        <taxon>Bacteria</taxon>
        <taxon>Pseudomonadati</taxon>
        <taxon>Bacteroidota</taxon>
        <taxon>Bacteroidia</taxon>
        <taxon>Bacteroidales</taxon>
        <taxon>Prevotellaceae</taxon>
        <taxon>Segatella</taxon>
    </lineage>
</organism>